<dbReference type="PROSITE" id="PS00135">
    <property type="entry name" value="TRYPSIN_SER"/>
    <property type="match status" value="1"/>
</dbReference>
<dbReference type="InterPro" id="IPR001314">
    <property type="entry name" value="Peptidase_S1A"/>
</dbReference>
<evidence type="ECO:0000256" key="1">
    <source>
        <dbReference type="ARBA" id="ARBA00022670"/>
    </source>
</evidence>
<sequence>MMISLSGGKIDYLSIFRMISIVSNYLGKAFTLMMVILIDHIRCITPMNCPLIRSFADNSGILVVNKSVLMSMKTPVHCQWLVASSNQQKIFVEFDYLYIPISMKEYFHTGCHRGSVNLWTIGLQHEKLEICGDRQNLRIGGIGRMLMIALHILDPSLEVDFQMKYYLKHTAPLLTTMSSILKSTIVPAQKPFNARTSLFSECGLTWTNGNEYYREISSRIVGGRQAIPHSHPWQVLLNIRGHYCGGSILNARWLVTAAHCVNGSNPESLLAEFGMHDRHRRGPWRVARTIKQILIYPLYSGKLTRWMHDIALLRLTEPLVFNPFIRSICLPSKDDIIQYGERTLVTGWGATQGTGDYRYLREVEVPIQSNDRCRLNAVSWETNLCAGLCENGTCDACQGDSGGPMVLHRHNRWYLVGLISWGFSCSGLGTYTKVSYYSDWISKIISY</sequence>
<evidence type="ECO:0000259" key="8">
    <source>
        <dbReference type="PROSITE" id="PS50240"/>
    </source>
</evidence>
<protein>
    <recommendedName>
        <fullName evidence="8">Peptidase S1 domain-containing protein</fullName>
    </recommendedName>
</protein>
<dbReference type="GO" id="GO:0006508">
    <property type="term" value="P:proteolysis"/>
    <property type="evidence" value="ECO:0007669"/>
    <property type="project" value="UniProtKB-KW"/>
</dbReference>
<keyword evidence="7" id="KW-0812">Transmembrane</keyword>
<dbReference type="CDD" id="cd00190">
    <property type="entry name" value="Tryp_SPc"/>
    <property type="match status" value="1"/>
</dbReference>
<evidence type="ECO:0000313" key="10">
    <source>
        <dbReference type="Proteomes" id="UP000663852"/>
    </source>
</evidence>
<keyword evidence="5" id="KW-1015">Disulfide bond</keyword>
<evidence type="ECO:0000256" key="4">
    <source>
        <dbReference type="ARBA" id="ARBA00022825"/>
    </source>
</evidence>
<dbReference type="EMBL" id="CAJNOJ010000026">
    <property type="protein sequence ID" value="CAF0871882.1"/>
    <property type="molecule type" value="Genomic_DNA"/>
</dbReference>
<name>A0A813XEA0_ADIRI</name>
<keyword evidence="3 6" id="KW-0378">Hydrolase</keyword>
<feature type="domain" description="Peptidase S1" evidence="8">
    <location>
        <begin position="220"/>
        <end position="446"/>
    </location>
</feature>
<evidence type="ECO:0000256" key="6">
    <source>
        <dbReference type="RuleBase" id="RU363034"/>
    </source>
</evidence>
<proteinExistence type="predicted"/>
<dbReference type="SUPFAM" id="SSF50494">
    <property type="entry name" value="Trypsin-like serine proteases"/>
    <property type="match status" value="1"/>
</dbReference>
<evidence type="ECO:0000256" key="7">
    <source>
        <dbReference type="SAM" id="Phobius"/>
    </source>
</evidence>
<keyword evidence="7" id="KW-0472">Membrane</keyword>
<keyword evidence="7" id="KW-1133">Transmembrane helix</keyword>
<keyword evidence="2" id="KW-0732">Signal</keyword>
<dbReference type="Pfam" id="PF00089">
    <property type="entry name" value="Trypsin"/>
    <property type="match status" value="1"/>
</dbReference>
<dbReference type="PRINTS" id="PR00722">
    <property type="entry name" value="CHYMOTRYPSIN"/>
</dbReference>
<keyword evidence="1 6" id="KW-0645">Protease</keyword>
<reference evidence="9" key="1">
    <citation type="submission" date="2021-02" db="EMBL/GenBank/DDBJ databases">
        <authorList>
            <person name="Nowell W R."/>
        </authorList>
    </citation>
    <scope>NUCLEOTIDE SEQUENCE</scope>
</reference>
<dbReference type="Proteomes" id="UP000663852">
    <property type="component" value="Unassembled WGS sequence"/>
</dbReference>
<keyword evidence="4 6" id="KW-0720">Serine protease</keyword>
<dbReference type="FunFam" id="2.40.10.10:FF:000120">
    <property type="entry name" value="Putative serine protease"/>
    <property type="match status" value="1"/>
</dbReference>
<dbReference type="InterPro" id="IPR001254">
    <property type="entry name" value="Trypsin_dom"/>
</dbReference>
<accession>A0A813XEA0</accession>
<dbReference type="InterPro" id="IPR018114">
    <property type="entry name" value="TRYPSIN_HIS"/>
</dbReference>
<evidence type="ECO:0000256" key="3">
    <source>
        <dbReference type="ARBA" id="ARBA00022801"/>
    </source>
</evidence>
<comment type="caution">
    <text evidence="9">The sequence shown here is derived from an EMBL/GenBank/DDBJ whole genome shotgun (WGS) entry which is preliminary data.</text>
</comment>
<dbReference type="AlphaFoldDB" id="A0A813XEA0"/>
<dbReference type="InterPro" id="IPR033116">
    <property type="entry name" value="TRYPSIN_SER"/>
</dbReference>
<dbReference type="PROSITE" id="PS00134">
    <property type="entry name" value="TRYPSIN_HIS"/>
    <property type="match status" value="1"/>
</dbReference>
<dbReference type="Gene3D" id="2.40.10.10">
    <property type="entry name" value="Trypsin-like serine proteases"/>
    <property type="match status" value="1"/>
</dbReference>
<evidence type="ECO:0000256" key="2">
    <source>
        <dbReference type="ARBA" id="ARBA00022729"/>
    </source>
</evidence>
<organism evidence="9 10">
    <name type="scientific">Adineta ricciae</name>
    <name type="common">Rotifer</name>
    <dbReference type="NCBI Taxonomy" id="249248"/>
    <lineage>
        <taxon>Eukaryota</taxon>
        <taxon>Metazoa</taxon>
        <taxon>Spiralia</taxon>
        <taxon>Gnathifera</taxon>
        <taxon>Rotifera</taxon>
        <taxon>Eurotatoria</taxon>
        <taxon>Bdelloidea</taxon>
        <taxon>Adinetida</taxon>
        <taxon>Adinetidae</taxon>
        <taxon>Adineta</taxon>
    </lineage>
</organism>
<dbReference type="OrthoDB" id="5918597at2759"/>
<dbReference type="GO" id="GO:0004252">
    <property type="term" value="F:serine-type endopeptidase activity"/>
    <property type="evidence" value="ECO:0007669"/>
    <property type="project" value="InterPro"/>
</dbReference>
<evidence type="ECO:0000256" key="5">
    <source>
        <dbReference type="ARBA" id="ARBA00023157"/>
    </source>
</evidence>
<dbReference type="PANTHER" id="PTHR24252:SF7">
    <property type="entry name" value="HYALIN"/>
    <property type="match status" value="1"/>
</dbReference>
<dbReference type="PROSITE" id="PS50240">
    <property type="entry name" value="TRYPSIN_DOM"/>
    <property type="match status" value="1"/>
</dbReference>
<evidence type="ECO:0000313" key="9">
    <source>
        <dbReference type="EMBL" id="CAF0871882.1"/>
    </source>
</evidence>
<dbReference type="SMART" id="SM00020">
    <property type="entry name" value="Tryp_SPc"/>
    <property type="match status" value="1"/>
</dbReference>
<dbReference type="InterPro" id="IPR043504">
    <property type="entry name" value="Peptidase_S1_PA_chymotrypsin"/>
</dbReference>
<feature type="transmembrane region" description="Helical" evidence="7">
    <location>
        <begin position="12"/>
        <end position="38"/>
    </location>
</feature>
<dbReference type="InterPro" id="IPR009003">
    <property type="entry name" value="Peptidase_S1_PA"/>
</dbReference>
<gene>
    <name evidence="9" type="ORF">EDS130_LOCUS8334</name>
</gene>
<dbReference type="PANTHER" id="PTHR24252">
    <property type="entry name" value="ACROSIN-RELATED"/>
    <property type="match status" value="1"/>
</dbReference>